<feature type="compositionally biased region" description="Low complexity" evidence="1">
    <location>
        <begin position="12"/>
        <end position="23"/>
    </location>
</feature>
<feature type="region of interest" description="Disordered" evidence="1">
    <location>
        <begin position="1"/>
        <end position="390"/>
    </location>
</feature>
<feature type="compositionally biased region" description="Basic and acidic residues" evidence="1">
    <location>
        <begin position="88"/>
        <end position="101"/>
    </location>
</feature>
<sequence>MPAQTRSRCKPSAATTYRSTAAAPKQQEFPHRRQSTKTYGRPKPGRRMKQETLTQMDFTSSAMYDFIDVSDNDDEKEEELDDEDDKENVELKPPKPVENSKPKTKSRSNRRKTAGDDLDIEAEPRRSKRRKTLGDAPSLSVSSSFHTQTLTQMLPTNDKNQESWKFEESEDDDDSKLVVRTPRKSSARHSKSEPREGPESAVPSLIESATPANRQKRTEIPSSQSPATPMLLRYSPQHSPLITKSTNVAVSSPILKSTRKTPMNAVIPDSYSTAHDSSPVPSQKSTVKATPSKRLRFDLPDDKENITPGRTKPKSPKPKPQSTGRRPLQEVPDSDEDLDETESETEDDEFGAHDPESPTPKRFQNVVPPVENPELEPEPELNSSGKARYSLEEAIEPTALRESQLINHELEVESYEIPSVPEQEPAASHDPRLGERVLILEQTNVITESRTLNQGLDLEHSTDEQAETPESRRTKQVTNSAPVSRVEGTPEPGPSEQAENDDTVDDLSPSQDLLYTQGLESQRVSLDSIRALGPQTPHSDIMVSLHPEHIGRIMNRTKNHEFRVWKIPQQVSRVWVYITRPQSELRYMCLFGEPKTPGEIQNAKGIGNMEFNQGKMAAKFAYEVLQVYELNNPVSLDEMKRKGWVAGPPQKYTYIPPAVVGELTSNLRCALFEETSQSENIPNKNVSESQELKAQLQSDADYSTQHYSETSDEIIPASQSPRKNSANPEAVVDRQDFARPALSRIRSTSSNHGSSSLPSQRQRHSVRASQATTVSQVSSSPVISPAKSRPRPIPLSSQSGGSSPTLLRRAQSSMRSSQFTVASQMLPDSLLNVDIHEPPTIVWDSADEED</sequence>
<name>A0A4Z0YV19_9PEZI</name>
<dbReference type="Proteomes" id="UP000297716">
    <property type="component" value="Unassembled WGS sequence"/>
</dbReference>
<feature type="region of interest" description="Disordered" evidence="1">
    <location>
        <begin position="450"/>
        <end position="509"/>
    </location>
</feature>
<proteinExistence type="predicted"/>
<feature type="compositionally biased region" description="Polar residues" evidence="1">
    <location>
        <begin position="139"/>
        <end position="158"/>
    </location>
</feature>
<protein>
    <submittedName>
        <fullName evidence="2">Uncharacterized protein</fullName>
    </submittedName>
</protein>
<feature type="region of interest" description="Disordered" evidence="1">
    <location>
        <begin position="677"/>
        <end position="730"/>
    </location>
</feature>
<keyword evidence="3" id="KW-1185">Reference proteome</keyword>
<evidence type="ECO:0000313" key="2">
    <source>
        <dbReference type="EMBL" id="TGJ88249.1"/>
    </source>
</evidence>
<feature type="compositionally biased region" description="Polar residues" evidence="1">
    <location>
        <begin position="51"/>
        <end position="62"/>
    </location>
</feature>
<feature type="compositionally biased region" description="Polar residues" evidence="1">
    <location>
        <begin position="677"/>
        <end position="689"/>
    </location>
</feature>
<feature type="compositionally biased region" description="Polar residues" evidence="1">
    <location>
        <begin position="236"/>
        <end position="250"/>
    </location>
</feature>
<feature type="compositionally biased region" description="Low complexity" evidence="1">
    <location>
        <begin position="768"/>
        <end position="780"/>
    </location>
</feature>
<feature type="compositionally biased region" description="Polar residues" evidence="1">
    <location>
        <begin position="795"/>
        <end position="811"/>
    </location>
</feature>
<comment type="caution">
    <text evidence="2">The sequence shown here is derived from an EMBL/GenBank/DDBJ whole genome shotgun (WGS) entry which is preliminary data.</text>
</comment>
<feature type="compositionally biased region" description="Basic and acidic residues" evidence="1">
    <location>
        <begin position="457"/>
        <end position="473"/>
    </location>
</feature>
<feature type="compositionally biased region" description="Basic residues" evidence="1">
    <location>
        <begin position="102"/>
        <end position="112"/>
    </location>
</feature>
<feature type="compositionally biased region" description="Polar residues" evidence="1">
    <location>
        <begin position="745"/>
        <end position="760"/>
    </location>
</feature>
<accession>A0A4Z0YV19</accession>
<feature type="compositionally biased region" description="Polar residues" evidence="1">
    <location>
        <begin position="717"/>
        <end position="727"/>
    </location>
</feature>
<feature type="compositionally biased region" description="Acidic residues" evidence="1">
    <location>
        <begin position="68"/>
        <end position="87"/>
    </location>
</feature>
<dbReference type="OrthoDB" id="2149705at2759"/>
<feature type="compositionally biased region" description="Polar residues" evidence="1">
    <location>
        <begin position="695"/>
        <end position="708"/>
    </location>
</feature>
<dbReference type="AlphaFoldDB" id="A0A4Z0YV19"/>
<evidence type="ECO:0000313" key="3">
    <source>
        <dbReference type="Proteomes" id="UP000297716"/>
    </source>
</evidence>
<reference evidence="2 3" key="1">
    <citation type="submission" date="2019-03" db="EMBL/GenBank/DDBJ databases">
        <title>Draft genome sequence of Xylaria hypoxylon DSM 108379, a ubiquitous saprotrophic-parasitic fungi on hardwood.</title>
        <authorList>
            <person name="Buettner E."/>
            <person name="Leonhardt S."/>
            <person name="Gebauer A.M."/>
            <person name="Liers C."/>
            <person name="Hofrichter M."/>
            <person name="Kellner H."/>
        </authorList>
    </citation>
    <scope>NUCLEOTIDE SEQUENCE [LARGE SCALE GENOMIC DNA]</scope>
    <source>
        <strain evidence="2 3">DSM 108379</strain>
    </source>
</reference>
<feature type="compositionally biased region" description="Basic and acidic residues" evidence="1">
    <location>
        <begin position="295"/>
        <end position="305"/>
    </location>
</feature>
<gene>
    <name evidence="2" type="ORF">E0Z10_g583</name>
</gene>
<evidence type="ECO:0000256" key="1">
    <source>
        <dbReference type="SAM" id="MobiDB-lite"/>
    </source>
</evidence>
<feature type="region of interest" description="Disordered" evidence="1">
    <location>
        <begin position="745"/>
        <end position="811"/>
    </location>
</feature>
<feature type="compositionally biased region" description="Acidic residues" evidence="1">
    <location>
        <begin position="332"/>
        <end position="349"/>
    </location>
</feature>
<dbReference type="EMBL" id="SKBN01000005">
    <property type="protein sequence ID" value="TGJ88249.1"/>
    <property type="molecule type" value="Genomic_DNA"/>
</dbReference>
<feature type="compositionally biased region" description="Polar residues" evidence="1">
    <location>
        <begin position="270"/>
        <end position="289"/>
    </location>
</feature>
<organism evidence="2 3">
    <name type="scientific">Xylaria hypoxylon</name>
    <dbReference type="NCBI Taxonomy" id="37992"/>
    <lineage>
        <taxon>Eukaryota</taxon>
        <taxon>Fungi</taxon>
        <taxon>Dikarya</taxon>
        <taxon>Ascomycota</taxon>
        <taxon>Pezizomycotina</taxon>
        <taxon>Sordariomycetes</taxon>
        <taxon>Xylariomycetidae</taxon>
        <taxon>Xylariales</taxon>
        <taxon>Xylariaceae</taxon>
        <taxon>Xylaria</taxon>
    </lineage>
</organism>